<dbReference type="VEuPathDB" id="MicrosporidiaDB:EDEG_00992"/>
<evidence type="ECO:0000313" key="2">
    <source>
        <dbReference type="Proteomes" id="UP000003163"/>
    </source>
</evidence>
<reference evidence="2" key="2">
    <citation type="submission" date="2015-07" db="EMBL/GenBank/DDBJ databases">
        <title>Contrasting host-pathogen interactions and genome evolution in two generalist and specialist microsporidian pathogens of mosquitoes.</title>
        <authorList>
            <consortium name="The Broad Institute Genomics Platform"/>
            <consortium name="The Broad Institute Genome Sequencing Center for Infectious Disease"/>
            <person name="Cuomo C.A."/>
            <person name="Sanscrainte N.D."/>
            <person name="Goldberg J.M."/>
            <person name="Heiman D."/>
            <person name="Young S."/>
            <person name="Zeng Q."/>
            <person name="Becnel J.J."/>
            <person name="Birren B.W."/>
        </authorList>
    </citation>
    <scope>NUCLEOTIDE SEQUENCE [LARGE SCALE GENOMIC DNA]</scope>
    <source>
        <strain evidence="2">USNM 41457</strain>
    </source>
</reference>
<name>J9DU47_EDHAE</name>
<comment type="caution">
    <text evidence="1">The sequence shown here is derived from an EMBL/GenBank/DDBJ whole genome shotgun (WGS) entry which is preliminary data.</text>
</comment>
<dbReference type="Proteomes" id="UP000003163">
    <property type="component" value="Unassembled WGS sequence"/>
</dbReference>
<dbReference type="HOGENOM" id="CLU_1161109_0_0_1"/>
<organism evidence="1 2">
    <name type="scientific">Edhazardia aedis (strain USNM 41457)</name>
    <name type="common">Microsporidian parasite</name>
    <dbReference type="NCBI Taxonomy" id="1003232"/>
    <lineage>
        <taxon>Eukaryota</taxon>
        <taxon>Fungi</taxon>
        <taxon>Fungi incertae sedis</taxon>
        <taxon>Microsporidia</taxon>
        <taxon>Edhazardia</taxon>
    </lineage>
</organism>
<dbReference type="EMBL" id="AFBI03000013">
    <property type="protein sequence ID" value="EJW04822.1"/>
    <property type="molecule type" value="Genomic_DNA"/>
</dbReference>
<dbReference type="AlphaFoldDB" id="J9DU47"/>
<keyword evidence="2" id="KW-1185">Reference proteome</keyword>
<evidence type="ECO:0000313" key="1">
    <source>
        <dbReference type="EMBL" id="EJW04822.1"/>
    </source>
</evidence>
<dbReference type="InParanoid" id="J9DU47"/>
<protein>
    <submittedName>
        <fullName evidence="1">Uncharacterized protein</fullName>
    </submittedName>
</protein>
<reference evidence="1 2" key="1">
    <citation type="submission" date="2011-08" db="EMBL/GenBank/DDBJ databases">
        <authorList>
            <person name="Liu Z.J."/>
            <person name="Shi F.L."/>
            <person name="Lu J.Q."/>
            <person name="Li M."/>
            <person name="Wang Z.L."/>
        </authorList>
    </citation>
    <scope>NUCLEOTIDE SEQUENCE [LARGE SCALE GENOMIC DNA]</scope>
    <source>
        <strain evidence="1 2">USNM 41457</strain>
    </source>
</reference>
<proteinExistence type="predicted"/>
<accession>J9DU47</accession>
<gene>
    <name evidence="1" type="ORF">EDEG_00992</name>
</gene>
<sequence>MAKIFDENQRTYFDSYKYEREIFEKPLYLTAEGDNYGFSDKQTLIHTDINPIKYMFYSEESSIRNKRDIDNKDLVDLMSMWSHASDTIQPDNQSMILENLTVGRTLRDSIDIQSQTNMTENFPKKLTHDQNYETDIIQLNAFGSHACEEEMFLEAILKTDNHPNNDTFPKLNKIYAEDHIDTTKTNFATSDQFITENNFLDIDNQVPVITTHQNESEFLDDQNHCDNDLYDDLLAIEFG</sequence>